<feature type="region of interest" description="Disordered" evidence="5">
    <location>
        <begin position="245"/>
        <end position="274"/>
    </location>
</feature>
<dbReference type="CDD" id="cd23159">
    <property type="entry name" value="Prefoldin_URI1"/>
    <property type="match status" value="1"/>
</dbReference>
<dbReference type="InterPro" id="IPR004127">
    <property type="entry name" value="Prefoldin_subunit_alpha"/>
</dbReference>
<keyword evidence="3" id="KW-0539">Nucleus</keyword>
<name>A0A915PT06_9BILA</name>
<feature type="compositionally biased region" description="Basic and acidic residues" evidence="5">
    <location>
        <begin position="341"/>
        <end position="356"/>
    </location>
</feature>
<accession>A0A915PT06</accession>
<feature type="region of interest" description="Disordered" evidence="5">
    <location>
        <begin position="330"/>
        <end position="356"/>
    </location>
</feature>
<comment type="subcellular location">
    <subcellularLocation>
        <location evidence="1">Nucleus</location>
    </subcellularLocation>
</comment>
<dbReference type="GO" id="GO:0005634">
    <property type="term" value="C:nucleus"/>
    <property type="evidence" value="ECO:0007669"/>
    <property type="project" value="UniProtKB-SubCell"/>
</dbReference>
<dbReference type="WBParaSite" id="sdigi.contig400.g8047.t1">
    <property type="protein sequence ID" value="sdigi.contig400.g8047.t1"/>
    <property type="gene ID" value="sdigi.contig400.g8047"/>
</dbReference>
<dbReference type="AlphaFoldDB" id="A0A915PT06"/>
<dbReference type="InterPro" id="IPR052255">
    <property type="entry name" value="RNA_pol_II_subunit5-mediator"/>
</dbReference>
<protein>
    <submittedName>
        <fullName evidence="7">Unconventional prefoldin RPB5 interactor</fullName>
    </submittedName>
</protein>
<dbReference type="GO" id="GO:0003682">
    <property type="term" value="F:chromatin binding"/>
    <property type="evidence" value="ECO:0007669"/>
    <property type="project" value="TreeGrafter"/>
</dbReference>
<evidence type="ECO:0000256" key="3">
    <source>
        <dbReference type="ARBA" id="ARBA00023242"/>
    </source>
</evidence>
<evidence type="ECO:0000256" key="1">
    <source>
        <dbReference type="ARBA" id="ARBA00004123"/>
    </source>
</evidence>
<feature type="compositionally biased region" description="Acidic residues" evidence="5">
    <location>
        <begin position="245"/>
        <end position="256"/>
    </location>
</feature>
<dbReference type="GO" id="GO:0000122">
    <property type="term" value="P:negative regulation of transcription by RNA polymerase II"/>
    <property type="evidence" value="ECO:0007669"/>
    <property type="project" value="TreeGrafter"/>
</dbReference>
<dbReference type="PANTHER" id="PTHR15111:SF0">
    <property type="entry name" value="UNCONVENTIONAL PREFOLDIN RPB5 INTERACTOR 1"/>
    <property type="match status" value="1"/>
</dbReference>
<dbReference type="Gene3D" id="1.10.287.370">
    <property type="match status" value="1"/>
</dbReference>
<evidence type="ECO:0000256" key="4">
    <source>
        <dbReference type="ARBA" id="ARBA00038295"/>
    </source>
</evidence>
<keyword evidence="6" id="KW-1185">Reference proteome</keyword>
<organism evidence="6 7">
    <name type="scientific">Setaria digitata</name>
    <dbReference type="NCBI Taxonomy" id="48799"/>
    <lineage>
        <taxon>Eukaryota</taxon>
        <taxon>Metazoa</taxon>
        <taxon>Ecdysozoa</taxon>
        <taxon>Nematoda</taxon>
        <taxon>Chromadorea</taxon>
        <taxon>Rhabditida</taxon>
        <taxon>Spirurina</taxon>
        <taxon>Spiruromorpha</taxon>
        <taxon>Filarioidea</taxon>
        <taxon>Setariidae</taxon>
        <taxon>Setaria</taxon>
    </lineage>
</organism>
<evidence type="ECO:0000313" key="7">
    <source>
        <dbReference type="WBParaSite" id="sdigi.contig400.g8047.t1"/>
    </source>
</evidence>
<dbReference type="InterPro" id="IPR009053">
    <property type="entry name" value="Prefoldin"/>
</dbReference>
<dbReference type="Pfam" id="PF02996">
    <property type="entry name" value="Prefoldin"/>
    <property type="match status" value="1"/>
</dbReference>
<comment type="similarity">
    <text evidence="4">Belongs to the RNA polymerase II subunit 5-mediating protein family.</text>
</comment>
<evidence type="ECO:0000256" key="2">
    <source>
        <dbReference type="ARBA" id="ARBA00011695"/>
    </source>
</evidence>
<comment type="subunit">
    <text evidence="2">Heterohexamer of two PFD-alpha type and four PFD-beta type subunits.</text>
</comment>
<proteinExistence type="inferred from homology"/>
<evidence type="ECO:0000313" key="6">
    <source>
        <dbReference type="Proteomes" id="UP000887581"/>
    </source>
</evidence>
<dbReference type="GO" id="GO:0019212">
    <property type="term" value="F:phosphatase inhibitor activity"/>
    <property type="evidence" value="ECO:0007669"/>
    <property type="project" value="TreeGrafter"/>
</dbReference>
<feature type="region of interest" description="Disordered" evidence="5">
    <location>
        <begin position="406"/>
        <end position="430"/>
    </location>
</feature>
<dbReference type="Proteomes" id="UP000887581">
    <property type="component" value="Unplaced"/>
</dbReference>
<dbReference type="SUPFAM" id="SSF46579">
    <property type="entry name" value="Prefoldin"/>
    <property type="match status" value="1"/>
</dbReference>
<evidence type="ECO:0000256" key="5">
    <source>
        <dbReference type="SAM" id="MobiDB-lite"/>
    </source>
</evidence>
<sequence length="444" mass="51319">MDELNKMYSVIKQQDCVEKMKLSRMKEAVDKEISFCDAEITRRQEEIESYRKLQKRLGDLPKKLTHNINVPLCKIGFLPGRIVHTNKVMILLGDNYFAVCSCFHACEIIERRISFIQKTISEFEEQRKRAVTQAKFGNELFNLENEGIEIREPFDEAKYEEEKRSRIMHKMDHLHTEKEEKKIDVQGNIELHVMEEKGEIIDELASTDYLFAKSDEKSEGCDKKVAEGIDEKNYQKLLKRLDELEKQEEEAGELETDYSSSLDSDDFPLGNKEATTASNSLTEEIRKKEKNTEIIRDKKELVLMETNNELQKIRRTVRFKSVDEAYSVNTTPISSPNSEPLLHDNEPKTITNDEPRFSCSLPRPILRNFNEKSPVDVNALAAAELENRREILPVPEHAFTGKVIERHSPADNDASTESVPVIMPSKDGLPRRVSRFKMSRAHLE</sequence>
<dbReference type="GO" id="GO:0003714">
    <property type="term" value="F:transcription corepressor activity"/>
    <property type="evidence" value="ECO:0007669"/>
    <property type="project" value="TreeGrafter"/>
</dbReference>
<reference evidence="7" key="1">
    <citation type="submission" date="2022-11" db="UniProtKB">
        <authorList>
            <consortium name="WormBaseParasite"/>
        </authorList>
    </citation>
    <scope>IDENTIFICATION</scope>
</reference>
<dbReference type="PANTHER" id="PTHR15111">
    <property type="entry name" value="RNA POLYMERASE II SUBUNIT 5-MEDIATING PROTEIN NNX3"/>
    <property type="match status" value="1"/>
</dbReference>